<accession>A0ABV7VN53</accession>
<dbReference type="Proteomes" id="UP001595711">
    <property type="component" value="Unassembled WGS sequence"/>
</dbReference>
<evidence type="ECO:0000313" key="2">
    <source>
        <dbReference type="Proteomes" id="UP001595711"/>
    </source>
</evidence>
<sequence length="295" mass="33677">MVAGMSFRKIIKNFLPHGLYRLAVRHVNRRAEAPVVHKLLAANRNLHNAEAGQRCFILGNGPSVKALDLSLLAGQTVFSVSNGYLHDDYDRIRPRYHCVPQITYGLMTEDDVVRWFDEMHESIGDAILFLSDTEAELIQRHRLFSGRTVHYLALRDDFDDLQSRRIIDLANPVPRVESVPIMVLMIAMYLGFREIVLLGVDHDHFKSGLYQYAFEPKALAGKDCTVGNDGKVTISRYDDFQSLARLWRQYRALRQTAEQNGIRILNATPGGELDEFLRVDFADILGRRINEAHRA</sequence>
<proteinExistence type="predicted"/>
<name>A0ABV7VN53_9PROT</name>
<organism evidence="1 2">
    <name type="scientific">Ferrovibrio xuzhouensis</name>
    <dbReference type="NCBI Taxonomy" id="1576914"/>
    <lineage>
        <taxon>Bacteria</taxon>
        <taxon>Pseudomonadati</taxon>
        <taxon>Pseudomonadota</taxon>
        <taxon>Alphaproteobacteria</taxon>
        <taxon>Rhodospirillales</taxon>
        <taxon>Rhodospirillaceae</taxon>
        <taxon>Ferrovibrio</taxon>
    </lineage>
</organism>
<dbReference type="Gene3D" id="3.90.1480.10">
    <property type="entry name" value="Alpha-2,3-sialyltransferase"/>
    <property type="match status" value="1"/>
</dbReference>
<protein>
    <recommendedName>
        <fullName evidence="3">DUF115 domain-containing protein</fullName>
    </recommendedName>
</protein>
<evidence type="ECO:0008006" key="3">
    <source>
        <dbReference type="Google" id="ProtNLM"/>
    </source>
</evidence>
<keyword evidence="2" id="KW-1185">Reference proteome</keyword>
<gene>
    <name evidence="1" type="ORF">ACFOOQ_22445</name>
</gene>
<dbReference type="EMBL" id="JBHRYJ010000008">
    <property type="protein sequence ID" value="MFC3678322.1"/>
    <property type="molecule type" value="Genomic_DNA"/>
</dbReference>
<reference evidence="2" key="1">
    <citation type="journal article" date="2019" name="Int. J. Syst. Evol. Microbiol.">
        <title>The Global Catalogue of Microorganisms (GCM) 10K type strain sequencing project: providing services to taxonomists for standard genome sequencing and annotation.</title>
        <authorList>
            <consortium name="The Broad Institute Genomics Platform"/>
            <consortium name="The Broad Institute Genome Sequencing Center for Infectious Disease"/>
            <person name="Wu L."/>
            <person name="Ma J."/>
        </authorList>
    </citation>
    <scope>NUCLEOTIDE SEQUENCE [LARGE SCALE GENOMIC DNA]</scope>
    <source>
        <strain evidence="2">KCTC 42182</strain>
    </source>
</reference>
<comment type="caution">
    <text evidence="1">The sequence shown here is derived from an EMBL/GenBank/DDBJ whole genome shotgun (WGS) entry which is preliminary data.</text>
</comment>
<evidence type="ECO:0000313" key="1">
    <source>
        <dbReference type="EMBL" id="MFC3678322.1"/>
    </source>
</evidence>